<keyword evidence="3" id="KW-1185">Reference proteome</keyword>
<keyword evidence="1" id="KW-0175">Coiled coil</keyword>
<feature type="coiled-coil region" evidence="1">
    <location>
        <begin position="24"/>
        <end position="74"/>
    </location>
</feature>
<evidence type="ECO:0000256" key="1">
    <source>
        <dbReference type="SAM" id="Coils"/>
    </source>
</evidence>
<accession>A0A1I1H513</accession>
<dbReference type="Proteomes" id="UP000199514">
    <property type="component" value="Unassembled WGS sequence"/>
</dbReference>
<protein>
    <recommendedName>
        <fullName evidence="4">Transcription elongation factor, GreA/GreB family</fullName>
    </recommendedName>
</protein>
<evidence type="ECO:0000313" key="3">
    <source>
        <dbReference type="Proteomes" id="UP000199514"/>
    </source>
</evidence>
<name>A0A1I1H513_9BACT</name>
<sequence>MENPHIELKKKLLAECFKMQRDIVNNARNAMLDAQESANEHDDNTEEKLFDSYREEMQNKRDMFAKQYEKSLEELALLNKVDPQKEYDTASFGTVIITEAQSLFISISLGQIKIDGKVYFAISPSAPLFKAVNGMRKGESFSFRDKPVKVLDVF</sequence>
<proteinExistence type="predicted"/>
<gene>
    <name evidence="2" type="ORF">SAMN05421780_103216</name>
</gene>
<dbReference type="AlphaFoldDB" id="A0A1I1H513"/>
<dbReference type="STRING" id="927664.SAMN05421780_103216"/>
<organism evidence="2 3">
    <name type="scientific">Flexibacter flexilis DSM 6793</name>
    <dbReference type="NCBI Taxonomy" id="927664"/>
    <lineage>
        <taxon>Bacteria</taxon>
        <taxon>Pseudomonadati</taxon>
        <taxon>Bacteroidota</taxon>
        <taxon>Cytophagia</taxon>
        <taxon>Cytophagales</taxon>
        <taxon>Flexibacteraceae</taxon>
        <taxon>Flexibacter</taxon>
    </lineage>
</organism>
<reference evidence="2 3" key="1">
    <citation type="submission" date="2016-10" db="EMBL/GenBank/DDBJ databases">
        <authorList>
            <person name="de Groot N.N."/>
        </authorList>
    </citation>
    <scope>NUCLEOTIDE SEQUENCE [LARGE SCALE GENOMIC DNA]</scope>
    <source>
        <strain evidence="2 3">DSM 6793</strain>
    </source>
</reference>
<dbReference type="EMBL" id="FOLE01000003">
    <property type="protein sequence ID" value="SFC19107.1"/>
    <property type="molecule type" value="Genomic_DNA"/>
</dbReference>
<evidence type="ECO:0008006" key="4">
    <source>
        <dbReference type="Google" id="ProtNLM"/>
    </source>
</evidence>
<evidence type="ECO:0000313" key="2">
    <source>
        <dbReference type="EMBL" id="SFC19107.1"/>
    </source>
</evidence>
<dbReference type="RefSeq" id="WP_091510144.1">
    <property type="nucleotide sequence ID" value="NZ_FOLE01000003.1"/>
</dbReference>
<dbReference type="OrthoDB" id="667380at2"/>